<keyword evidence="4" id="KW-1185">Reference proteome</keyword>
<gene>
    <name evidence="3" type="ORF">FY036_00160</name>
</gene>
<evidence type="ECO:0000259" key="2">
    <source>
        <dbReference type="PROSITE" id="PS50846"/>
    </source>
</evidence>
<evidence type="ECO:0000256" key="1">
    <source>
        <dbReference type="ARBA" id="ARBA00022723"/>
    </source>
</evidence>
<evidence type="ECO:0000313" key="3">
    <source>
        <dbReference type="EMBL" id="TYR37192.1"/>
    </source>
</evidence>
<protein>
    <submittedName>
        <fullName evidence="3">Heavy-metal-associated domain-containing protein</fullName>
    </submittedName>
</protein>
<dbReference type="RefSeq" id="WP_148912723.1">
    <property type="nucleotide sequence ID" value="NZ_VSZS01000036.1"/>
</dbReference>
<dbReference type="GO" id="GO:0046872">
    <property type="term" value="F:metal ion binding"/>
    <property type="evidence" value="ECO:0007669"/>
    <property type="project" value="UniProtKB-KW"/>
</dbReference>
<comment type="caution">
    <text evidence="3">The sequence shown here is derived from an EMBL/GenBank/DDBJ whole genome shotgun (WGS) entry which is preliminary data.</text>
</comment>
<name>A0A5D4HA46_9HYPH</name>
<reference evidence="3 4" key="1">
    <citation type="submission" date="2019-08" db="EMBL/GenBank/DDBJ databases">
        <authorList>
            <person name="Seo Y.L."/>
        </authorList>
    </citation>
    <scope>NUCLEOTIDE SEQUENCE [LARGE SCALE GENOMIC DNA]</scope>
    <source>
        <strain evidence="3 4">MaA-C15</strain>
    </source>
</reference>
<dbReference type="InterPro" id="IPR036163">
    <property type="entry name" value="HMA_dom_sf"/>
</dbReference>
<dbReference type="SUPFAM" id="SSF55008">
    <property type="entry name" value="HMA, heavy metal-associated domain"/>
    <property type="match status" value="1"/>
</dbReference>
<dbReference type="EMBL" id="VSZS01000036">
    <property type="protein sequence ID" value="TYR37192.1"/>
    <property type="molecule type" value="Genomic_DNA"/>
</dbReference>
<dbReference type="InterPro" id="IPR006121">
    <property type="entry name" value="HMA_dom"/>
</dbReference>
<dbReference type="Proteomes" id="UP000323258">
    <property type="component" value="Unassembled WGS sequence"/>
</dbReference>
<dbReference type="OrthoDB" id="9801832at2"/>
<proteinExistence type="predicted"/>
<dbReference type="CDD" id="cd00371">
    <property type="entry name" value="HMA"/>
    <property type="match status" value="1"/>
</dbReference>
<dbReference type="InterPro" id="IPR017969">
    <property type="entry name" value="Heavy-metal-associated_CS"/>
</dbReference>
<dbReference type="Gene3D" id="3.30.70.100">
    <property type="match status" value="1"/>
</dbReference>
<reference evidence="3 4" key="2">
    <citation type="submission" date="2019-09" db="EMBL/GenBank/DDBJ databases">
        <title>Mesorhizobium sp. MaA-C15 isolated from Microcystis aeruginosa.</title>
        <authorList>
            <person name="Jeong S.E."/>
            <person name="Jin H.M."/>
            <person name="Jeon C.O."/>
        </authorList>
    </citation>
    <scope>NUCLEOTIDE SEQUENCE [LARGE SCALE GENOMIC DNA]</scope>
    <source>
        <strain evidence="3 4">MaA-C15</strain>
    </source>
</reference>
<dbReference type="AlphaFoldDB" id="A0A5D4HA46"/>
<dbReference type="Pfam" id="PF00403">
    <property type="entry name" value="HMA"/>
    <property type="match status" value="1"/>
</dbReference>
<dbReference type="PROSITE" id="PS50846">
    <property type="entry name" value="HMA_2"/>
    <property type="match status" value="1"/>
</dbReference>
<organism evidence="3 4">
    <name type="scientific">Neoaquamicrobium microcysteis</name>
    <dbReference type="NCBI Taxonomy" id="2682781"/>
    <lineage>
        <taxon>Bacteria</taxon>
        <taxon>Pseudomonadati</taxon>
        <taxon>Pseudomonadota</taxon>
        <taxon>Alphaproteobacteria</taxon>
        <taxon>Hyphomicrobiales</taxon>
        <taxon>Phyllobacteriaceae</taxon>
        <taxon>Neoaquamicrobium</taxon>
    </lineage>
</organism>
<accession>A0A5D4HA46</accession>
<keyword evidence="1" id="KW-0479">Metal-binding</keyword>
<dbReference type="PROSITE" id="PS01047">
    <property type="entry name" value="HMA_1"/>
    <property type="match status" value="1"/>
</dbReference>
<sequence>MQFQIDNMNCGGCAKSVTKAIQSVDSQAKVEIDLAGKQVHVASNAAEAAIVGSLNDAGYPPRRVA</sequence>
<feature type="domain" description="HMA" evidence="2">
    <location>
        <begin position="1"/>
        <end position="62"/>
    </location>
</feature>
<evidence type="ECO:0000313" key="4">
    <source>
        <dbReference type="Proteomes" id="UP000323258"/>
    </source>
</evidence>